<dbReference type="HOGENOM" id="CLU_112121_1_0_1"/>
<dbReference type="GO" id="GO:0046961">
    <property type="term" value="F:proton-transporting ATPase activity, rotational mechanism"/>
    <property type="evidence" value="ECO:0007669"/>
    <property type="project" value="InterPro"/>
</dbReference>
<keyword evidence="3" id="KW-0406">Ion transport</keyword>
<dbReference type="Gene3D" id="6.10.250.1620">
    <property type="match status" value="1"/>
</dbReference>
<dbReference type="InterPro" id="IPR002842">
    <property type="entry name" value="ATPase_V1_Esu"/>
</dbReference>
<evidence type="ECO:0000313" key="5">
    <source>
        <dbReference type="EMBL" id="EOB11635.1"/>
    </source>
</evidence>
<dbReference type="Pfam" id="PF01991">
    <property type="entry name" value="vATP-synt_E"/>
    <property type="match status" value="1"/>
</dbReference>
<accession>R0MC51</accession>
<keyword evidence="4" id="KW-0175">Coiled coil</keyword>
<sequence length="195" mass="23082">MDKLPNKDIERMITFINHEVEEKLKEMEIKGIQEYNSEKARLIKEHTDKIEDQFINRQKEIESRKFRTEGQIISKYRKMYLDKKNEILKELITKLEDKLKEEKITKKLIESTFEKVKFKDEGYFVFCQKKDKKTVKDKISGEIKEMNEEGLGGIIVVSKDGKTIVDNSYATRISVINDQFISDINKIFFNKVSLS</sequence>
<dbReference type="Proteomes" id="UP000016927">
    <property type="component" value="Unassembled WGS sequence"/>
</dbReference>
<comment type="similarity">
    <text evidence="1">Belongs to the V-ATPase E subunit family.</text>
</comment>
<organism evidence="5 6">
    <name type="scientific">Nosema bombycis (strain CQ1 / CVCC 102059)</name>
    <name type="common">Microsporidian parasite</name>
    <name type="synonym">Pebrine of silkworm</name>
    <dbReference type="NCBI Taxonomy" id="578461"/>
    <lineage>
        <taxon>Eukaryota</taxon>
        <taxon>Fungi</taxon>
        <taxon>Fungi incertae sedis</taxon>
        <taxon>Microsporidia</taxon>
        <taxon>Nosematidae</taxon>
        <taxon>Nosema</taxon>
    </lineage>
</organism>
<evidence type="ECO:0000256" key="1">
    <source>
        <dbReference type="ARBA" id="ARBA00005901"/>
    </source>
</evidence>
<dbReference type="OMA" id="QHMMAFI"/>
<dbReference type="Gene3D" id="3.30.2320.30">
    <property type="entry name" value="ATP synthase, E subunit, C-terminal"/>
    <property type="match status" value="1"/>
</dbReference>
<dbReference type="OrthoDB" id="10263003at2759"/>
<dbReference type="STRING" id="578461.R0MC51"/>
<dbReference type="PANTHER" id="PTHR45715">
    <property type="entry name" value="ATPASE H+-TRANSPORTING V1 SUBUNIT E1A-RELATED"/>
    <property type="match status" value="1"/>
</dbReference>
<proteinExistence type="inferred from homology"/>
<dbReference type="InterPro" id="IPR038495">
    <property type="entry name" value="ATPase_E_C"/>
</dbReference>
<reference evidence="5 6" key="1">
    <citation type="journal article" date="2013" name="BMC Genomics">
        <title>Comparative genomics of parasitic silkworm microsporidia reveal an association between genome expansion and host adaptation.</title>
        <authorList>
            <person name="Pan G."/>
            <person name="Xu J."/>
            <person name="Li T."/>
            <person name="Xia Q."/>
            <person name="Liu S.L."/>
            <person name="Zhang G."/>
            <person name="Li S."/>
            <person name="Li C."/>
            <person name="Liu H."/>
            <person name="Yang L."/>
            <person name="Liu T."/>
            <person name="Zhang X."/>
            <person name="Wu Z."/>
            <person name="Fan W."/>
            <person name="Dang X."/>
            <person name="Xiang H."/>
            <person name="Tao M."/>
            <person name="Li Y."/>
            <person name="Hu J."/>
            <person name="Li Z."/>
            <person name="Lin L."/>
            <person name="Luo J."/>
            <person name="Geng L."/>
            <person name="Wang L."/>
            <person name="Long M."/>
            <person name="Wan Y."/>
            <person name="He N."/>
            <person name="Zhang Z."/>
            <person name="Lu C."/>
            <person name="Keeling P.J."/>
            <person name="Wang J."/>
            <person name="Xiang Z."/>
            <person name="Zhou Z."/>
        </authorList>
    </citation>
    <scope>NUCLEOTIDE SEQUENCE [LARGE SCALE GENOMIC DNA]</scope>
    <source>
        <strain evidence="6">CQ1 / CVCC 102059</strain>
    </source>
</reference>
<dbReference type="VEuPathDB" id="MicrosporidiaDB:NBO_993g0001"/>
<name>R0MC51_NOSB1</name>
<evidence type="ECO:0000256" key="4">
    <source>
        <dbReference type="SAM" id="Coils"/>
    </source>
</evidence>
<evidence type="ECO:0000256" key="3">
    <source>
        <dbReference type="ARBA" id="ARBA00023065"/>
    </source>
</evidence>
<protein>
    <submittedName>
        <fullName evidence="5">Vacuolar proton pump subunit E</fullName>
    </submittedName>
</protein>
<gene>
    <name evidence="5" type="primary">VATE</name>
    <name evidence="5" type="ORF">NBO_993g0001</name>
</gene>
<keyword evidence="6" id="KW-1185">Reference proteome</keyword>
<keyword evidence="2" id="KW-0813">Transport</keyword>
<feature type="coiled-coil region" evidence="4">
    <location>
        <begin position="81"/>
        <end position="112"/>
    </location>
</feature>
<dbReference type="SUPFAM" id="SSF160527">
    <property type="entry name" value="V-type ATPase subunit E-like"/>
    <property type="match status" value="1"/>
</dbReference>
<dbReference type="GO" id="GO:0033178">
    <property type="term" value="C:proton-transporting two-sector ATPase complex, catalytic domain"/>
    <property type="evidence" value="ECO:0007669"/>
    <property type="project" value="InterPro"/>
</dbReference>
<dbReference type="AlphaFoldDB" id="R0MC51"/>
<evidence type="ECO:0000256" key="2">
    <source>
        <dbReference type="ARBA" id="ARBA00022448"/>
    </source>
</evidence>
<evidence type="ECO:0000313" key="6">
    <source>
        <dbReference type="Proteomes" id="UP000016927"/>
    </source>
</evidence>
<dbReference type="EMBL" id="KB909900">
    <property type="protein sequence ID" value="EOB11635.1"/>
    <property type="molecule type" value="Genomic_DNA"/>
</dbReference>